<evidence type="ECO:0000259" key="2">
    <source>
        <dbReference type="Pfam" id="PF25907"/>
    </source>
</evidence>
<proteinExistence type="predicted"/>
<dbReference type="SUPFAM" id="SSF52833">
    <property type="entry name" value="Thioredoxin-like"/>
    <property type="match status" value="1"/>
</dbReference>
<dbReference type="InterPro" id="IPR036282">
    <property type="entry name" value="Glutathione-S-Trfase_C_sf"/>
</dbReference>
<dbReference type="AlphaFoldDB" id="A0A2T3A9Q7"/>
<dbReference type="Gene3D" id="3.40.30.110">
    <property type="match status" value="2"/>
</dbReference>
<dbReference type="SUPFAM" id="SSF47616">
    <property type="entry name" value="GST C-terminal domain-like"/>
    <property type="match status" value="1"/>
</dbReference>
<dbReference type="CDD" id="cd00570">
    <property type="entry name" value="GST_N_family"/>
    <property type="match status" value="1"/>
</dbReference>
<gene>
    <name evidence="3" type="ORF">BD289DRAFT_367251</name>
</gene>
<sequence>MSTYQSEHPIILYQYRFSPYAKRVAWYLQLRGIPYKKTEQPALLPRPDIAALGINYRRIPILSIGRDVYLDTRLILRKLETIPGPRPSLGAPAGEHHALTCLLERFVVEAGPFAWAATLIPQDMPIFKDKAWLRDREDFFQGGGSGPAHPLARAEALSNLREMFELLERSFFGDGRDWILQTDRPSLADIEAIWPLHWLKGMPGALPEDLISDRQYPRVFAWIERFQSAVSAAAFEVGKAPTIGGAEAAQIIVTSPYFEKHERVEHSEPIVGALGLKPGDAVTVFPTDTGRRHKDQGILVGLNEQEVVFETRADLDGSPIIKVHAPRHGFRITRGDKKSSSL</sequence>
<evidence type="ECO:0000259" key="1">
    <source>
        <dbReference type="Pfam" id="PF13417"/>
    </source>
</evidence>
<accession>A0A2T3A9Q7</accession>
<feature type="domain" description="GST N-terminal" evidence="1">
    <location>
        <begin position="12"/>
        <end position="86"/>
    </location>
</feature>
<dbReference type="InParanoid" id="A0A2T3A9Q7"/>
<dbReference type="InterPro" id="IPR004045">
    <property type="entry name" value="Glutathione_S-Trfase_N"/>
</dbReference>
<dbReference type="Pfam" id="PF25907">
    <property type="entry name" value="DUF7962"/>
    <property type="match status" value="1"/>
</dbReference>
<protein>
    <submittedName>
        <fullName evidence="3">Uncharacterized protein</fullName>
    </submittedName>
</protein>
<name>A0A2T3A9Q7_9PEZI</name>
<dbReference type="Proteomes" id="UP000241462">
    <property type="component" value="Unassembled WGS sequence"/>
</dbReference>
<keyword evidence="4" id="KW-1185">Reference proteome</keyword>
<dbReference type="Pfam" id="PF13417">
    <property type="entry name" value="GST_N_3"/>
    <property type="match status" value="1"/>
</dbReference>
<evidence type="ECO:0000313" key="4">
    <source>
        <dbReference type="Proteomes" id="UP000241462"/>
    </source>
</evidence>
<feature type="domain" description="DUF7962" evidence="2">
    <location>
        <begin position="116"/>
        <end position="234"/>
    </location>
</feature>
<dbReference type="Gene3D" id="1.20.1050.10">
    <property type="match status" value="1"/>
</dbReference>
<dbReference type="OrthoDB" id="202840at2759"/>
<reference evidence="3 4" key="1">
    <citation type="journal article" date="2018" name="Mycol. Prog.">
        <title>Coniella lustricola, a new species from submerged detritus.</title>
        <authorList>
            <person name="Raudabaugh D.B."/>
            <person name="Iturriaga T."/>
            <person name="Carver A."/>
            <person name="Mondo S."/>
            <person name="Pangilinan J."/>
            <person name="Lipzen A."/>
            <person name="He G."/>
            <person name="Amirebrahimi M."/>
            <person name="Grigoriev I.V."/>
            <person name="Miller A.N."/>
        </authorList>
    </citation>
    <scope>NUCLEOTIDE SEQUENCE [LARGE SCALE GENOMIC DNA]</scope>
    <source>
        <strain evidence="3 4">B22-T-1</strain>
    </source>
</reference>
<dbReference type="InterPro" id="IPR058268">
    <property type="entry name" value="DUF7962"/>
</dbReference>
<organism evidence="3 4">
    <name type="scientific">Coniella lustricola</name>
    <dbReference type="NCBI Taxonomy" id="2025994"/>
    <lineage>
        <taxon>Eukaryota</taxon>
        <taxon>Fungi</taxon>
        <taxon>Dikarya</taxon>
        <taxon>Ascomycota</taxon>
        <taxon>Pezizomycotina</taxon>
        <taxon>Sordariomycetes</taxon>
        <taxon>Sordariomycetidae</taxon>
        <taxon>Diaporthales</taxon>
        <taxon>Schizoparmaceae</taxon>
        <taxon>Coniella</taxon>
    </lineage>
</organism>
<dbReference type="EMBL" id="KZ678430">
    <property type="protein sequence ID" value="PSR87335.1"/>
    <property type="molecule type" value="Genomic_DNA"/>
</dbReference>
<evidence type="ECO:0000313" key="3">
    <source>
        <dbReference type="EMBL" id="PSR87335.1"/>
    </source>
</evidence>
<dbReference type="STRING" id="2025994.A0A2T3A9Q7"/>
<dbReference type="InterPro" id="IPR036249">
    <property type="entry name" value="Thioredoxin-like_sf"/>
</dbReference>